<dbReference type="InterPro" id="IPR032867">
    <property type="entry name" value="DYW_dom"/>
</dbReference>
<dbReference type="Pfam" id="PF20431">
    <property type="entry name" value="E_motif"/>
    <property type="match status" value="1"/>
</dbReference>
<dbReference type="GO" id="GO:0003723">
    <property type="term" value="F:RNA binding"/>
    <property type="evidence" value="ECO:0007669"/>
    <property type="project" value="InterPro"/>
</dbReference>
<comment type="caution">
    <text evidence="6">The sequence shown here is derived from an EMBL/GenBank/DDBJ whole genome shotgun (WGS) entry which is preliminary data.</text>
</comment>
<sequence>MSTISALKRFASLQQPLPARVFVPYSQLQQQKILESHLISVLHECTTLNQLKQVHAHIYRKHLHQCCYLVTKFIRMLTKLHVPIHSYSRLVFQQVNNPNPFLWTALIRGYAVQGPFSESIRLYCCMRKQGIDPVSFTFSALFKACGAILDVNLGSQVHAQTILIGGFASDVFVGNTMINMYVKCGLLDCGRKVFDEMTERDVISWTELIVAYARNGDMKSAGDLFDGLPMKDMVAWTAMVNGFAQNAMPRKALEFFERMQDAGIATDEVTLAGVISACAQLGASKYTNWIRDIAENSIYRPANNVVVGSALIDMYSKCGNVEEAYKVFEAMKERNVFSYSSMIAGFAMHGCAHAAIELFFEMLKTEVKPNHVTFVGVLTACSHAGMVDQGRQLFATMEECYGVEPTSDHYACMADLLGRAGHLEEVLHLAETMPMGPHIGVWGALLGASQIHGNPDMAEIAASHLFELEPDSIGNYILLSNIYASAGRWGDVSRVRKMMREKKLKKNPGCSWVEVKKGIIQEFFAGDATHPKTSEIRKALEDLMERLKANGYQPNLGSVPYDVSEEEKRRILMTHSEKLALAYGLLNTDAGSTIKIMKNLRICEDCHIFMCAASKITERKIIVRDNMRFHHFTGGACSCGSVWYKKGHGRKGYAMGKAGGTGKMFAIVMLSSFTEAEQIAAIMICSHCWHSKLDRRTSTAGAPSSTVGRRSSSDV</sequence>
<dbReference type="InterPro" id="IPR011990">
    <property type="entry name" value="TPR-like_helical_dom_sf"/>
</dbReference>
<feature type="domain" description="DYW" evidence="5">
    <location>
        <begin position="551"/>
        <end position="643"/>
    </location>
</feature>
<keyword evidence="7" id="KW-1185">Reference proteome</keyword>
<dbReference type="FunFam" id="1.25.40.10:FF:001030">
    <property type="entry name" value="Pentatricopeptide repeat-containing protein At1g09190"/>
    <property type="match status" value="1"/>
</dbReference>
<feature type="compositionally biased region" description="Polar residues" evidence="4">
    <location>
        <begin position="698"/>
        <end position="715"/>
    </location>
</feature>
<feature type="region of interest" description="Disordered" evidence="4">
    <location>
        <begin position="696"/>
        <end position="715"/>
    </location>
</feature>
<dbReference type="FunFam" id="1.25.40.10:FF:001027">
    <property type="entry name" value="Pentatricopeptide repeat-containing protein At5g44230"/>
    <property type="match status" value="1"/>
</dbReference>
<reference evidence="6" key="1">
    <citation type="submission" date="2020-09" db="EMBL/GenBank/DDBJ databases">
        <title>Genome-Enabled Discovery of Anthraquinone Biosynthesis in Senna tora.</title>
        <authorList>
            <person name="Kang S.-H."/>
            <person name="Pandey R.P."/>
            <person name="Lee C.-M."/>
            <person name="Sim J.-S."/>
            <person name="Jeong J.-T."/>
            <person name="Choi B.-S."/>
            <person name="Jung M."/>
            <person name="Ginzburg D."/>
            <person name="Zhao K."/>
            <person name="Won S.Y."/>
            <person name="Oh T.-J."/>
            <person name="Yu Y."/>
            <person name="Kim N.-H."/>
            <person name="Lee O.R."/>
            <person name="Lee T.-H."/>
            <person name="Bashyal P."/>
            <person name="Kim T.-S."/>
            <person name="Lee W.-H."/>
            <person name="Kawkins C."/>
            <person name="Kim C.-K."/>
            <person name="Kim J.S."/>
            <person name="Ahn B.O."/>
            <person name="Rhee S.Y."/>
            <person name="Sohng J.K."/>
        </authorList>
    </citation>
    <scope>NUCLEOTIDE SEQUENCE</scope>
    <source>
        <tissue evidence="6">Leaf</tissue>
    </source>
</reference>
<dbReference type="GO" id="GO:0009451">
    <property type="term" value="P:RNA modification"/>
    <property type="evidence" value="ECO:0007669"/>
    <property type="project" value="InterPro"/>
</dbReference>
<organism evidence="6 7">
    <name type="scientific">Senna tora</name>
    <dbReference type="NCBI Taxonomy" id="362788"/>
    <lineage>
        <taxon>Eukaryota</taxon>
        <taxon>Viridiplantae</taxon>
        <taxon>Streptophyta</taxon>
        <taxon>Embryophyta</taxon>
        <taxon>Tracheophyta</taxon>
        <taxon>Spermatophyta</taxon>
        <taxon>Magnoliopsida</taxon>
        <taxon>eudicotyledons</taxon>
        <taxon>Gunneridae</taxon>
        <taxon>Pentapetalae</taxon>
        <taxon>rosids</taxon>
        <taxon>fabids</taxon>
        <taxon>Fabales</taxon>
        <taxon>Fabaceae</taxon>
        <taxon>Caesalpinioideae</taxon>
        <taxon>Cassia clade</taxon>
        <taxon>Senna</taxon>
    </lineage>
</organism>
<evidence type="ECO:0000256" key="2">
    <source>
        <dbReference type="ARBA" id="ARBA00022737"/>
    </source>
</evidence>
<evidence type="ECO:0000256" key="3">
    <source>
        <dbReference type="PROSITE-ProRule" id="PRU00708"/>
    </source>
</evidence>
<dbReference type="InterPro" id="IPR046848">
    <property type="entry name" value="E_motif"/>
</dbReference>
<feature type="repeat" description="PPR" evidence="3">
    <location>
        <begin position="232"/>
        <end position="266"/>
    </location>
</feature>
<feature type="repeat" description="PPR" evidence="3">
    <location>
        <begin position="99"/>
        <end position="133"/>
    </location>
</feature>
<dbReference type="OrthoDB" id="185373at2759"/>
<evidence type="ECO:0000256" key="4">
    <source>
        <dbReference type="SAM" id="MobiDB-lite"/>
    </source>
</evidence>
<dbReference type="InterPro" id="IPR046849">
    <property type="entry name" value="E2_motif"/>
</dbReference>
<proteinExistence type="inferred from homology"/>
<dbReference type="EMBL" id="JAAIUW010000001">
    <property type="protein sequence ID" value="KAF7844579.1"/>
    <property type="molecule type" value="Genomic_DNA"/>
</dbReference>
<comment type="similarity">
    <text evidence="1">Belongs to the PPR family. PCMP-H subfamily.</text>
</comment>
<dbReference type="InterPro" id="IPR002885">
    <property type="entry name" value="PPR_rpt"/>
</dbReference>
<feature type="repeat" description="PPR" evidence="3">
    <location>
        <begin position="170"/>
        <end position="204"/>
    </location>
</feature>
<dbReference type="Pfam" id="PF14432">
    <property type="entry name" value="DYW_deaminase"/>
    <property type="match status" value="1"/>
</dbReference>
<dbReference type="Pfam" id="PF20430">
    <property type="entry name" value="Eplus_motif"/>
    <property type="match status" value="1"/>
</dbReference>
<accession>A0A834XHR6</accession>
<dbReference type="Pfam" id="PF01535">
    <property type="entry name" value="PPR"/>
    <property type="match status" value="2"/>
</dbReference>
<feature type="repeat" description="PPR" evidence="3">
    <location>
        <begin position="335"/>
        <end position="369"/>
    </location>
</feature>
<dbReference type="Pfam" id="PF13041">
    <property type="entry name" value="PPR_2"/>
    <property type="match status" value="3"/>
</dbReference>
<dbReference type="NCBIfam" id="TIGR00756">
    <property type="entry name" value="PPR"/>
    <property type="match status" value="4"/>
</dbReference>
<gene>
    <name evidence="6" type="ORF">G2W53_001484</name>
</gene>
<evidence type="ECO:0000256" key="1">
    <source>
        <dbReference type="ARBA" id="ARBA00006643"/>
    </source>
</evidence>
<dbReference type="AlphaFoldDB" id="A0A834XHR6"/>
<dbReference type="PANTHER" id="PTHR47926">
    <property type="entry name" value="PENTATRICOPEPTIDE REPEAT-CONTAINING PROTEIN"/>
    <property type="match status" value="1"/>
</dbReference>
<dbReference type="GO" id="GO:0008270">
    <property type="term" value="F:zinc ion binding"/>
    <property type="evidence" value="ECO:0007669"/>
    <property type="project" value="InterPro"/>
</dbReference>
<feature type="repeat" description="PPR" evidence="3">
    <location>
        <begin position="304"/>
        <end position="334"/>
    </location>
</feature>
<dbReference type="InterPro" id="IPR046960">
    <property type="entry name" value="PPR_At4g14850-like_plant"/>
</dbReference>
<evidence type="ECO:0000259" key="5">
    <source>
        <dbReference type="Pfam" id="PF14432"/>
    </source>
</evidence>
<protein>
    <submittedName>
        <fullName evidence="6">Pentatricopeptide repeat-containing protein</fullName>
    </submittedName>
</protein>
<dbReference type="Proteomes" id="UP000634136">
    <property type="component" value="Unassembled WGS sequence"/>
</dbReference>
<dbReference type="PROSITE" id="PS51375">
    <property type="entry name" value="PPR"/>
    <property type="match status" value="5"/>
</dbReference>
<keyword evidence="2" id="KW-0677">Repeat</keyword>
<evidence type="ECO:0000313" key="7">
    <source>
        <dbReference type="Proteomes" id="UP000634136"/>
    </source>
</evidence>
<dbReference type="Gene3D" id="1.25.40.10">
    <property type="entry name" value="Tetratricopeptide repeat domain"/>
    <property type="match status" value="3"/>
</dbReference>
<dbReference type="FunFam" id="1.25.40.10:FF:000325">
    <property type="entry name" value="Pentatricopeptide repeat-containing protein At4g14820"/>
    <property type="match status" value="1"/>
</dbReference>
<name>A0A834XHR6_9FABA</name>
<evidence type="ECO:0000313" key="6">
    <source>
        <dbReference type="EMBL" id="KAF7844579.1"/>
    </source>
</evidence>
<dbReference type="PANTHER" id="PTHR47926:SF523">
    <property type="entry name" value="DYW DOMAIN-CONTAINING PROTEIN"/>
    <property type="match status" value="1"/>
</dbReference>